<dbReference type="Proteomes" id="UP000236291">
    <property type="component" value="Unassembled WGS sequence"/>
</dbReference>
<comment type="caution">
    <text evidence="2">The sequence shown here is derived from an EMBL/GenBank/DDBJ whole genome shotgun (WGS) entry which is preliminary data.</text>
</comment>
<feature type="region of interest" description="Disordered" evidence="1">
    <location>
        <begin position="1"/>
        <end position="78"/>
    </location>
</feature>
<proteinExistence type="predicted"/>
<evidence type="ECO:0000313" key="2">
    <source>
        <dbReference type="EMBL" id="PNY13457.1"/>
    </source>
</evidence>
<reference evidence="2 3" key="1">
    <citation type="journal article" date="2014" name="Am. J. Bot.">
        <title>Genome assembly and annotation for red clover (Trifolium pratense; Fabaceae).</title>
        <authorList>
            <person name="Istvanek J."/>
            <person name="Jaros M."/>
            <person name="Krenek A."/>
            <person name="Repkova J."/>
        </authorList>
    </citation>
    <scope>NUCLEOTIDE SEQUENCE [LARGE SCALE GENOMIC DNA]</scope>
    <source>
        <strain evidence="3">cv. Tatra</strain>
        <tissue evidence="2">Young leaves</tissue>
    </source>
</reference>
<sequence>MKRGNDDDKVMGPLFPRLHVGDTEKGGPRAPPRNKMALYEQFSIPSQRFNLPPHPNTSTNTVPPSSSSQGAVTDRNYVFPGHLTPETLIRQAGKHISHQSEGGNLNASLAQLEQRKKADEDDFRVPVYVRSNIGQSNDKLTSAGSRNFGFFKPGRIGRERDPKQYASPLVNTGTDVRNEIDGPPQVSPNKEQSFTSARDISTGERIDTLVRQAKATPNQEFQDRTVFKLSSLRQGDGGSRQNCRAESQSNGTGQSDALLESRRETNKSNGPTTNHTSPNEAMDGTKYHDTGTVSPIQRGNLNINDNISKTSRVENLSTLKVSPDDVVAIIGQKHFWKARKEIAKAVSLIYYTMSEGCHVTADHLIVYCLLATEFWMYCIPVLVSSCLVLHVTTWACFLALHRRTLVKKGTNQQRVFAVQVFELHRLIKVQQLIAGSPDLLFGDAAFLGKSIPDGSTPKKLPIEYVVKARLQNLKRKVDSEKIDQNMECSAENAVGKTSISSVKNGSHLSSSMPFAGNPHQGNMTAENGMGPWCFNQSTGHQWLIPVMSPSEGLVYKPYPGPGFTGTNLGGCGPFGSAPSGGAFMNPSYGIPPPPETPPGSHPYFPPYGGMPFMKAAASESVVEQVNQLSAGGQNRHLSEVEADCSKHNQSSGNLPVQRNGATSNVMYRQRSKEFDLQMSTASSPSEMAQEMSTGQVAEGRDALPLFPMVPAEPEAVSHSLETGQQTRVIKVVPHNRRSATESAARIFQSIQEERKQYDIL</sequence>
<accession>A0A2K3PDT1</accession>
<evidence type="ECO:0000313" key="3">
    <source>
        <dbReference type="Proteomes" id="UP000236291"/>
    </source>
</evidence>
<protein>
    <submittedName>
        <fullName evidence="2">Protein early flowering 3-like</fullName>
    </submittedName>
</protein>
<feature type="compositionally biased region" description="Polar residues" evidence="1">
    <location>
        <begin position="239"/>
        <end position="255"/>
    </location>
</feature>
<reference evidence="2 3" key="2">
    <citation type="journal article" date="2017" name="Front. Plant Sci.">
        <title>Gene Classification and Mining of Molecular Markers Useful in Red Clover (Trifolium pratense) Breeding.</title>
        <authorList>
            <person name="Istvanek J."/>
            <person name="Dluhosova J."/>
            <person name="Dluhos P."/>
            <person name="Patkova L."/>
            <person name="Nedelnik J."/>
            <person name="Repkova J."/>
        </authorList>
    </citation>
    <scope>NUCLEOTIDE SEQUENCE [LARGE SCALE GENOMIC DNA]</scope>
    <source>
        <strain evidence="3">cv. Tatra</strain>
        <tissue evidence="2">Young leaves</tissue>
    </source>
</reference>
<dbReference type="PANTHER" id="PTHR34281:SF2">
    <property type="entry name" value="PROTEIN EARLY FLOWERING 3"/>
    <property type="match status" value="1"/>
</dbReference>
<name>A0A2K3PDT1_TRIPR</name>
<dbReference type="AlphaFoldDB" id="A0A2K3PDT1"/>
<feature type="compositionally biased region" description="Polar residues" evidence="1">
    <location>
        <begin position="267"/>
        <end position="279"/>
    </location>
</feature>
<organism evidence="2 3">
    <name type="scientific">Trifolium pratense</name>
    <name type="common">Red clover</name>
    <dbReference type="NCBI Taxonomy" id="57577"/>
    <lineage>
        <taxon>Eukaryota</taxon>
        <taxon>Viridiplantae</taxon>
        <taxon>Streptophyta</taxon>
        <taxon>Embryophyta</taxon>
        <taxon>Tracheophyta</taxon>
        <taxon>Spermatophyta</taxon>
        <taxon>Magnoliopsida</taxon>
        <taxon>eudicotyledons</taxon>
        <taxon>Gunneridae</taxon>
        <taxon>Pentapetalae</taxon>
        <taxon>rosids</taxon>
        <taxon>fabids</taxon>
        <taxon>Fabales</taxon>
        <taxon>Fabaceae</taxon>
        <taxon>Papilionoideae</taxon>
        <taxon>50 kb inversion clade</taxon>
        <taxon>NPAAA clade</taxon>
        <taxon>Hologalegina</taxon>
        <taxon>IRL clade</taxon>
        <taxon>Trifolieae</taxon>
        <taxon>Trifolium</taxon>
    </lineage>
</organism>
<dbReference type="STRING" id="57577.A0A2K3PDT1"/>
<evidence type="ECO:0000256" key="1">
    <source>
        <dbReference type="SAM" id="MobiDB-lite"/>
    </source>
</evidence>
<feature type="compositionally biased region" description="Low complexity" evidence="1">
    <location>
        <begin position="56"/>
        <end position="68"/>
    </location>
</feature>
<dbReference type="EMBL" id="ASHM01006086">
    <property type="protein sequence ID" value="PNY13457.1"/>
    <property type="molecule type" value="Genomic_DNA"/>
</dbReference>
<gene>
    <name evidence="2" type="ORF">L195_g010111</name>
</gene>
<dbReference type="GO" id="GO:2000028">
    <property type="term" value="P:regulation of photoperiodism, flowering"/>
    <property type="evidence" value="ECO:0007669"/>
    <property type="project" value="InterPro"/>
</dbReference>
<dbReference type="PANTHER" id="PTHR34281">
    <property type="entry name" value="PROTEIN EARLY FLOWERING 3"/>
    <property type="match status" value="1"/>
</dbReference>
<feature type="compositionally biased region" description="Polar residues" evidence="1">
    <location>
        <begin position="187"/>
        <end position="199"/>
    </location>
</feature>
<dbReference type="InterPro" id="IPR039319">
    <property type="entry name" value="ELF3-like"/>
</dbReference>
<feature type="compositionally biased region" description="Basic and acidic residues" evidence="1">
    <location>
        <begin position="1"/>
        <end position="10"/>
    </location>
</feature>
<feature type="region of interest" description="Disordered" evidence="1">
    <location>
        <begin position="154"/>
        <end position="299"/>
    </location>
</feature>